<evidence type="ECO:0000313" key="2">
    <source>
        <dbReference type="Proteomes" id="UP000234331"/>
    </source>
</evidence>
<gene>
    <name evidence="1" type="ORF">FRACA_1770018</name>
</gene>
<accession>A0A2I2KNI7</accession>
<proteinExistence type="predicted"/>
<protein>
    <submittedName>
        <fullName evidence="1">Uncharacterized protein</fullName>
    </submittedName>
</protein>
<reference evidence="1 2" key="1">
    <citation type="submission" date="2017-06" db="EMBL/GenBank/DDBJ databases">
        <authorList>
            <person name="Kim H.J."/>
            <person name="Triplett B.A."/>
        </authorList>
    </citation>
    <scope>NUCLEOTIDE SEQUENCE [LARGE SCALE GENOMIC DNA]</scope>
    <source>
        <strain evidence="1">FRACA_ARgP5</strain>
    </source>
</reference>
<dbReference type="RefSeq" id="WP_243407350.1">
    <property type="nucleotide sequence ID" value="NZ_FZMO01000087.1"/>
</dbReference>
<organism evidence="1 2">
    <name type="scientific">Frankia canadensis</name>
    <dbReference type="NCBI Taxonomy" id="1836972"/>
    <lineage>
        <taxon>Bacteria</taxon>
        <taxon>Bacillati</taxon>
        <taxon>Actinomycetota</taxon>
        <taxon>Actinomycetes</taxon>
        <taxon>Frankiales</taxon>
        <taxon>Frankiaceae</taxon>
        <taxon>Frankia</taxon>
    </lineage>
</organism>
<keyword evidence="2" id="KW-1185">Reference proteome</keyword>
<dbReference type="EMBL" id="FZMO01000087">
    <property type="protein sequence ID" value="SNQ47216.1"/>
    <property type="molecule type" value="Genomic_DNA"/>
</dbReference>
<name>A0A2I2KNI7_9ACTN</name>
<dbReference type="AlphaFoldDB" id="A0A2I2KNI7"/>
<evidence type="ECO:0000313" key="1">
    <source>
        <dbReference type="EMBL" id="SNQ47216.1"/>
    </source>
</evidence>
<sequence length="183" mass="20438">MIDETRARAIATAILGRPSDDRKWPWNLIAFPEGWLIDETSHLPGDYAGALGQVVEKDTGRIRIFPSYVPTYRILTNYQTLAGEGYTEGTVIDADKARTIAFTLLGRPETDPDRPWRLREFREGWIIDENGHLGADFVGSLGRVIEKSSGRILSFPSRIPTDRIIGEYDAVVGTAKVVAPPRR</sequence>
<dbReference type="Proteomes" id="UP000234331">
    <property type="component" value="Unassembled WGS sequence"/>
</dbReference>